<feature type="region of interest" description="Disordered" evidence="6">
    <location>
        <begin position="1121"/>
        <end position="1151"/>
    </location>
</feature>
<keyword evidence="5" id="KW-0175">Coiled coil</keyword>
<evidence type="ECO:0000313" key="9">
    <source>
        <dbReference type="EMBL" id="TMW66234.1"/>
    </source>
</evidence>
<dbReference type="Pfam" id="PF07647">
    <property type="entry name" value="SAM_2"/>
    <property type="match status" value="1"/>
</dbReference>
<feature type="compositionally biased region" description="Low complexity" evidence="6">
    <location>
        <begin position="732"/>
        <end position="747"/>
    </location>
</feature>
<evidence type="ECO:0000256" key="4">
    <source>
        <dbReference type="PROSITE-ProRule" id="PRU00207"/>
    </source>
</evidence>
<feature type="compositionally biased region" description="Low complexity" evidence="6">
    <location>
        <begin position="847"/>
        <end position="858"/>
    </location>
</feature>
<proteinExistence type="predicted"/>
<keyword evidence="3 4" id="KW-0862">Zinc</keyword>
<dbReference type="Proteomes" id="UP000794436">
    <property type="component" value="Unassembled WGS sequence"/>
</dbReference>
<evidence type="ECO:0000256" key="5">
    <source>
        <dbReference type="SAM" id="Coils"/>
    </source>
</evidence>
<feature type="compositionally biased region" description="Polar residues" evidence="6">
    <location>
        <begin position="950"/>
        <end position="959"/>
    </location>
</feature>
<feature type="region of interest" description="Disordered" evidence="6">
    <location>
        <begin position="79"/>
        <end position="162"/>
    </location>
</feature>
<accession>A0A8K1CMI9</accession>
<dbReference type="PANTHER" id="PTHR16295">
    <property type="entry name" value="TRAF-TYPE ZINC FINGER PROTEIN-RELATED"/>
    <property type="match status" value="1"/>
</dbReference>
<dbReference type="PROSITE" id="PS50105">
    <property type="entry name" value="SAM_DOMAIN"/>
    <property type="match status" value="1"/>
</dbReference>
<feature type="region of interest" description="Disordered" evidence="6">
    <location>
        <begin position="1622"/>
        <end position="1709"/>
    </location>
</feature>
<feature type="compositionally biased region" description="Low complexity" evidence="6">
    <location>
        <begin position="1229"/>
        <end position="1251"/>
    </location>
</feature>
<feature type="region of interest" description="Disordered" evidence="6">
    <location>
        <begin position="893"/>
        <end position="1068"/>
    </location>
</feature>
<dbReference type="SMART" id="SM00454">
    <property type="entry name" value="SAM"/>
    <property type="match status" value="1"/>
</dbReference>
<keyword evidence="2 4" id="KW-0863">Zinc-finger</keyword>
<evidence type="ECO:0008006" key="11">
    <source>
        <dbReference type="Google" id="ProtNLM"/>
    </source>
</evidence>
<dbReference type="EMBL" id="SPLM01000036">
    <property type="protein sequence ID" value="TMW66234.1"/>
    <property type="molecule type" value="Genomic_DNA"/>
</dbReference>
<name>A0A8K1CMI9_PYTOL</name>
<feature type="domain" description="SAM" evidence="7">
    <location>
        <begin position="1556"/>
        <end position="1621"/>
    </location>
</feature>
<feature type="region of interest" description="Disordered" evidence="6">
    <location>
        <begin position="1396"/>
        <end position="1472"/>
    </location>
</feature>
<dbReference type="InterPro" id="IPR013083">
    <property type="entry name" value="Znf_RING/FYVE/PHD"/>
</dbReference>
<feature type="region of interest" description="Disordered" evidence="6">
    <location>
        <begin position="1225"/>
        <end position="1251"/>
    </location>
</feature>
<organism evidence="9 10">
    <name type="scientific">Pythium oligandrum</name>
    <name type="common">Mycoparasitic fungus</name>
    <dbReference type="NCBI Taxonomy" id="41045"/>
    <lineage>
        <taxon>Eukaryota</taxon>
        <taxon>Sar</taxon>
        <taxon>Stramenopiles</taxon>
        <taxon>Oomycota</taxon>
        <taxon>Peronosporomycetes</taxon>
        <taxon>Pythiales</taxon>
        <taxon>Pythiaceae</taxon>
        <taxon>Pythium</taxon>
    </lineage>
</organism>
<protein>
    <recommendedName>
        <fullName evidence="11">SAM domain-containing protein</fullName>
    </recommendedName>
</protein>
<feature type="coiled-coil region" evidence="5">
    <location>
        <begin position="551"/>
        <end position="610"/>
    </location>
</feature>
<evidence type="ECO:0000259" key="8">
    <source>
        <dbReference type="PROSITE" id="PS50145"/>
    </source>
</evidence>
<dbReference type="GO" id="GO:0005739">
    <property type="term" value="C:mitochondrion"/>
    <property type="evidence" value="ECO:0007669"/>
    <property type="project" value="TreeGrafter"/>
</dbReference>
<evidence type="ECO:0000259" key="7">
    <source>
        <dbReference type="PROSITE" id="PS50105"/>
    </source>
</evidence>
<evidence type="ECO:0000256" key="6">
    <source>
        <dbReference type="SAM" id="MobiDB-lite"/>
    </source>
</evidence>
<dbReference type="InterPro" id="IPR001660">
    <property type="entry name" value="SAM"/>
</dbReference>
<dbReference type="GO" id="GO:0008270">
    <property type="term" value="F:zinc ion binding"/>
    <property type="evidence" value="ECO:0007669"/>
    <property type="project" value="UniProtKB-KW"/>
</dbReference>
<dbReference type="InterPro" id="IPR051986">
    <property type="entry name" value="Innate_Immune_Apopt_Reg"/>
</dbReference>
<feature type="compositionally biased region" description="Polar residues" evidence="6">
    <location>
        <begin position="84"/>
        <end position="93"/>
    </location>
</feature>
<dbReference type="SUPFAM" id="SSF49599">
    <property type="entry name" value="TRAF domain-like"/>
    <property type="match status" value="2"/>
</dbReference>
<dbReference type="Gene3D" id="1.10.150.50">
    <property type="entry name" value="Transcription Factor, Ets-1"/>
    <property type="match status" value="1"/>
</dbReference>
<dbReference type="InterPro" id="IPR013761">
    <property type="entry name" value="SAM/pointed_sf"/>
</dbReference>
<feature type="zinc finger region" description="TRAF-type" evidence="4">
    <location>
        <begin position="1193"/>
        <end position="1230"/>
    </location>
</feature>
<feature type="domain" description="TRAF-type" evidence="8">
    <location>
        <begin position="1193"/>
        <end position="1230"/>
    </location>
</feature>
<feature type="compositionally biased region" description="Low complexity" evidence="6">
    <location>
        <begin position="1688"/>
        <end position="1707"/>
    </location>
</feature>
<feature type="compositionally biased region" description="Pro residues" evidence="6">
    <location>
        <begin position="993"/>
        <end position="1012"/>
    </location>
</feature>
<dbReference type="SUPFAM" id="SSF47769">
    <property type="entry name" value="SAM/Pointed domain"/>
    <property type="match status" value="1"/>
</dbReference>
<dbReference type="OrthoDB" id="5980013at2759"/>
<evidence type="ECO:0000256" key="1">
    <source>
        <dbReference type="ARBA" id="ARBA00022723"/>
    </source>
</evidence>
<dbReference type="Gene3D" id="3.30.40.10">
    <property type="entry name" value="Zinc/RING finger domain, C3HC4 (zinc finger)"/>
    <property type="match status" value="4"/>
</dbReference>
<keyword evidence="1 4" id="KW-0479">Metal-binding</keyword>
<dbReference type="InterPro" id="IPR001293">
    <property type="entry name" value="Znf_TRAF"/>
</dbReference>
<feature type="compositionally biased region" description="Low complexity" evidence="6">
    <location>
        <begin position="1126"/>
        <end position="1142"/>
    </location>
</feature>
<keyword evidence="10" id="KW-1185">Reference proteome</keyword>
<evidence type="ECO:0000313" key="10">
    <source>
        <dbReference type="Proteomes" id="UP000794436"/>
    </source>
</evidence>
<evidence type="ECO:0000256" key="3">
    <source>
        <dbReference type="ARBA" id="ARBA00022833"/>
    </source>
</evidence>
<feature type="compositionally biased region" description="Basic and acidic residues" evidence="6">
    <location>
        <begin position="98"/>
        <end position="113"/>
    </location>
</feature>
<feature type="compositionally biased region" description="Polar residues" evidence="6">
    <location>
        <begin position="1396"/>
        <end position="1425"/>
    </location>
</feature>
<feature type="compositionally biased region" description="Basic and acidic residues" evidence="6">
    <location>
        <begin position="377"/>
        <end position="386"/>
    </location>
</feature>
<feature type="compositionally biased region" description="Polar residues" evidence="6">
    <location>
        <begin position="1488"/>
        <end position="1513"/>
    </location>
</feature>
<feature type="region of interest" description="Disordered" evidence="6">
    <location>
        <begin position="732"/>
        <end position="753"/>
    </location>
</feature>
<evidence type="ECO:0000256" key="2">
    <source>
        <dbReference type="ARBA" id="ARBA00022771"/>
    </source>
</evidence>
<feature type="region of interest" description="Disordered" evidence="6">
    <location>
        <begin position="815"/>
        <end position="862"/>
    </location>
</feature>
<feature type="region of interest" description="Disordered" evidence="6">
    <location>
        <begin position="375"/>
        <end position="413"/>
    </location>
</feature>
<dbReference type="PANTHER" id="PTHR16295:SF10">
    <property type="entry name" value="EXPRESSED PROTEIN"/>
    <property type="match status" value="1"/>
</dbReference>
<comment type="caution">
    <text evidence="9">The sequence shown here is derived from an EMBL/GenBank/DDBJ whole genome shotgun (WGS) entry which is preliminary data.</text>
</comment>
<feature type="compositionally biased region" description="Pro residues" evidence="6">
    <location>
        <begin position="1430"/>
        <end position="1439"/>
    </location>
</feature>
<feature type="region of interest" description="Disordered" evidence="6">
    <location>
        <begin position="1488"/>
        <end position="1544"/>
    </location>
</feature>
<feature type="compositionally biased region" description="Acidic residues" evidence="6">
    <location>
        <begin position="1525"/>
        <end position="1544"/>
    </location>
</feature>
<dbReference type="PROSITE" id="PS50145">
    <property type="entry name" value="ZF_TRAF"/>
    <property type="match status" value="1"/>
</dbReference>
<gene>
    <name evidence="9" type="ORF">Poli38472_003999</name>
</gene>
<reference evidence="9" key="1">
    <citation type="submission" date="2019-03" db="EMBL/GenBank/DDBJ databases">
        <title>Long read genome sequence of the mycoparasitic Pythium oligandrum ATCC 38472 isolated from sugarbeet rhizosphere.</title>
        <authorList>
            <person name="Gaulin E."/>
        </authorList>
    </citation>
    <scope>NUCLEOTIDE SEQUENCE</scope>
    <source>
        <strain evidence="9">ATCC 38472_TT</strain>
    </source>
</reference>
<feature type="compositionally biased region" description="Polar residues" evidence="6">
    <location>
        <begin position="1651"/>
        <end position="1663"/>
    </location>
</feature>
<feature type="compositionally biased region" description="Pro residues" evidence="6">
    <location>
        <begin position="963"/>
        <end position="982"/>
    </location>
</feature>
<feature type="compositionally biased region" description="Basic and acidic residues" evidence="6">
    <location>
        <begin position="815"/>
        <end position="829"/>
    </location>
</feature>
<feature type="compositionally biased region" description="Acidic residues" evidence="6">
    <location>
        <begin position="1623"/>
        <end position="1646"/>
    </location>
</feature>
<sequence length="1726" mass="189102">MDWEANLAAIIKHTDANLEQQFRQFADLSGDLDSFQSYLSEPTGFGTTTAASSSHSHPRATSEHGNFANTFLRESLGTMHAAQRQGTVPSSFATHFRQRQERKHDVPGRRYETGPENNARSGGSKEDARSESEEEVYYQDMPQQSQRRRSHRGSNSYGGLSAQQVFGGSSSYDMAQMMEQIRLSLKLEVDARAAIAERQLSALLQLCKATSEELDRLRIEVCATDRQLHTIDQVQAKMRQELTTQKDIGFHLQSMCGKDESWRVQADNQLLELRQLVAALREHGNSVQMQVQEKLSRQELLVQFNAAIEPIKAQFQATLQHQAQQLAEVTRTSSSSTLLLDALTQKVNRVQSDEIVELRNELQAVKSLVSRFSGLENRPRSTDEKAKGRKSRGGDSDEDTDDENFMKKQKKARDAIVKDVTSSARQELAQLVQSELEARLAAHTASIADLVKHEIHAVRSDFPSLARQCQEGLSALERRLTTHVDAQVKQTEQSVHSDLLSQLRDQKDRFDQQLIQGIAQQTSVSETRITSLQTCLQEMGKSVEADHRECKQSVERVAEDLRKTRHKLEEHLHRMGIEQRTKVTVWNDELSQKQREMERKMGDLSETTQKEVRQFVEVTQTKIREEMSRQSDDIAVKWKTLEEKLLKIEHSQAEATAAAVAASMEANKATETRVSVPVASSNETQTQSQLAAIDTTLQKMMMQLQLQQQQQQMQLALQSTVSAVYPPSIWSQSSAPPTPMAAASQTPRPARVEPATIETSAVVEKEGKEAALVSARIAKHTIEEKPLATAEKALSEPTPEELKLDEIISRVVTDELPRRVSKPEVKPEAPRPPLPPAPLQMKTEEPTSSTNQTSSSSSPAVDVLAKAQQVMASTAKGAVAEAEMAKLRVEARRKQELEARQQAVGSGSIGPPSILTRSVSASSLDPAVPSKTDVANTGIADGKGSPMLRTRSNSVNDISLSFLPPPEVPPPPASAARPPPIKIPEASSIAQSKPPPPPPSVPPAVPPSPLVPRPVSSALELKTPLPPSPSPPAQVVSPPAPALAEAKTPSPSETVPKPQAPPAAVAPSPSVSHVLCEQCRLPVRSDLLSDHMQRQCIKRTERCGLCENSFLWSERETHERDCPRRSTGLPSSPSLETPSSGSHTDLVGSKKCRHCSTDVPGGDLFEHELRCDQMLKQCPHCLRRQKMVELQEHIENCDCRLVPCPYDCGGKFLQRGIDKHLATRCPKRPAGASTTTATPTTPSATSTTSVAPSIAQPAVAVPINPAPTPSIISASGPPKAQEKAECKFCDEEFNTRELDAHENNCDWKPRRCQHCNMVIIARDLIRHESSCKTSTKNCPHCNESMPQAALTGHTSRCSKRPIKCIRCCQLFPADAIVAHSSNCKFLPSSASQPSVTAATPAQSITSGSATGPTTRPPSSIGQTSATTPLKIPPPPPYPPSTTTTTGATVAQSINRAPPPASSAPAKTTVSEEANVADRLARRNLALSQLTGQASPATAASIQREMSQTSTTATRVLEASGHPEVAEDDDEDEDDEEEEDDEDDDDQLTLAQVVAEWSVENVCLWLHEDVGVPEVVPRFQQRQCNGEMLLDLTESDLINDFGIKNRLHRERILSAIDAIKTSDDFSDEDEDDDDDLEDEEEEEEEEEHGTHAVTSASHSGSTRRPSLDESSFLHPRDLLRRNSLPSPQNSPLRASASSSSNSTLPSSSAMLRRINSALNVEFPSSRK</sequence>